<dbReference type="AlphaFoldDB" id="A0A1G7BGP4"/>
<keyword evidence="2" id="KW-0378">Hydrolase</keyword>
<keyword evidence="6" id="KW-1185">Reference proteome</keyword>
<evidence type="ECO:0000256" key="3">
    <source>
        <dbReference type="ARBA" id="ARBA00023157"/>
    </source>
</evidence>
<dbReference type="EMBL" id="FNAK01000005">
    <property type="protein sequence ID" value="SDE26152.1"/>
    <property type="molecule type" value="Genomic_DNA"/>
</dbReference>
<evidence type="ECO:0000313" key="6">
    <source>
        <dbReference type="Proteomes" id="UP000183685"/>
    </source>
</evidence>
<sequence length="351" mass="37889">MKKTLIGSGLVAAAVVGFVMDTLMDAGTFREIKPHYHGTCDAVPGVVGVEDITIDPDSGFAYLSSHDRRAWAATGAADGEIYLYRPGSLATPLPMPHDFEGQFHPHGIALWLDATGPDRLMVINHPNSPDAGGMPLSQVEIFEIGPARLNHIRTVKTDGPYSLNDVVATGPDTFYASIDKGSETKLGRSLESYLRLSRGGIAYGDANGMRRVEGGLVYPNGIQWDGVHLYVAETTGRRLLKFKPGTTPMDLDQMAEDNLGTALDNLEWDTDGNLWVGAHPQTLKFVSHAKDASNRSPSQVLRVTLADGGFDVQEVYLSDGNPLSGSSVAAPYERRMLIGSVFEPFILDCSL</sequence>
<keyword evidence="4" id="KW-0325">Glycoprotein</keyword>
<evidence type="ECO:0000256" key="4">
    <source>
        <dbReference type="ARBA" id="ARBA00023180"/>
    </source>
</evidence>
<dbReference type="Proteomes" id="UP000183685">
    <property type="component" value="Unassembled WGS sequence"/>
</dbReference>
<evidence type="ECO:0000256" key="1">
    <source>
        <dbReference type="ARBA" id="ARBA00008595"/>
    </source>
</evidence>
<evidence type="ECO:0000313" key="5">
    <source>
        <dbReference type="EMBL" id="SDE26152.1"/>
    </source>
</evidence>
<comment type="similarity">
    <text evidence="1">Belongs to the paraoxonase family.</text>
</comment>
<proteinExistence type="inferred from homology"/>
<accession>A0A1G7BGP4</accession>
<keyword evidence="3" id="KW-1015">Disulfide bond</keyword>
<organism evidence="5 6">
    <name type="scientific">Kordiimonas lacus</name>
    <dbReference type="NCBI Taxonomy" id="637679"/>
    <lineage>
        <taxon>Bacteria</taxon>
        <taxon>Pseudomonadati</taxon>
        <taxon>Pseudomonadota</taxon>
        <taxon>Alphaproteobacteria</taxon>
        <taxon>Kordiimonadales</taxon>
        <taxon>Kordiimonadaceae</taxon>
        <taxon>Kordiimonas</taxon>
    </lineage>
</organism>
<name>A0A1G7BGP4_9PROT</name>
<dbReference type="STRING" id="637679.GCA_001550055_03672"/>
<dbReference type="InterPro" id="IPR051288">
    <property type="entry name" value="Serum_paraoxonase/arylesterase"/>
</dbReference>
<dbReference type="Pfam" id="PF01731">
    <property type="entry name" value="Arylesterase"/>
    <property type="match status" value="1"/>
</dbReference>
<dbReference type="RefSeq" id="WP_068307675.1">
    <property type="nucleotide sequence ID" value="NZ_FNAK01000005.1"/>
</dbReference>
<dbReference type="InterPro" id="IPR011042">
    <property type="entry name" value="6-blade_b-propeller_TolB-like"/>
</dbReference>
<dbReference type="PANTHER" id="PTHR11799">
    <property type="entry name" value="PARAOXONASE"/>
    <property type="match status" value="1"/>
</dbReference>
<dbReference type="GO" id="GO:0004064">
    <property type="term" value="F:arylesterase activity"/>
    <property type="evidence" value="ECO:0007669"/>
    <property type="project" value="InterPro"/>
</dbReference>
<evidence type="ECO:0000256" key="2">
    <source>
        <dbReference type="ARBA" id="ARBA00022801"/>
    </source>
</evidence>
<dbReference type="PANTHER" id="PTHR11799:SF12">
    <property type="entry name" value="PARAOXONASE-RELATED"/>
    <property type="match status" value="1"/>
</dbReference>
<dbReference type="InterPro" id="IPR002640">
    <property type="entry name" value="Arylesterase"/>
</dbReference>
<dbReference type="SUPFAM" id="SSF63829">
    <property type="entry name" value="Calcium-dependent phosphotriesterase"/>
    <property type="match status" value="1"/>
</dbReference>
<gene>
    <name evidence="5" type="ORF">SAMN04488071_2507</name>
</gene>
<dbReference type="Gene3D" id="2.120.10.30">
    <property type="entry name" value="TolB, C-terminal domain"/>
    <property type="match status" value="1"/>
</dbReference>
<reference evidence="5 6" key="1">
    <citation type="submission" date="2016-10" db="EMBL/GenBank/DDBJ databases">
        <authorList>
            <person name="de Groot N.N."/>
        </authorList>
    </citation>
    <scope>NUCLEOTIDE SEQUENCE [LARGE SCALE GENOMIC DNA]</scope>
    <source>
        <strain evidence="5 6">CGMCC 1.9109</strain>
    </source>
</reference>
<protein>
    <submittedName>
        <fullName evidence="5">Arylesterase / paraoxonase</fullName>
    </submittedName>
</protein>